<dbReference type="FunFam" id="3.40.50.300:FF:000011">
    <property type="entry name" value="Putative ABC transporter ATP-binding component"/>
    <property type="match status" value="1"/>
</dbReference>
<dbReference type="SUPFAM" id="SSF52540">
    <property type="entry name" value="P-loop containing nucleoside triphosphate hydrolases"/>
    <property type="match status" value="2"/>
</dbReference>
<dbReference type="InterPro" id="IPR027417">
    <property type="entry name" value="P-loop_NTPase"/>
</dbReference>
<dbReference type="Proteomes" id="UP000199556">
    <property type="component" value="Unassembled WGS sequence"/>
</dbReference>
<sequence length="643" mass="71358">MRGGLVDSRPMLKLEDLTLRRGPHVLFEGAELTLHPGWRVGLTGANGTGKSSLFALLLGELSPDWGHCRLPEGWVIAHVAQEVEASPRTALDYVMDGDAELRRLQAEVDAAQAAGDGTRLGALHSRLDAIDAWTAESRAGRLLHGLGFAPGEEQRPVSTFSGGWRMRLNLARALMCRSDLLLLDEPTNHLDLEAVLWLEQWLAGYPGTLLLISHDRDFLDRVVSHVAHIERGRLTLYTGTYSDFEQARAEALRRQQAQHERQQREIAHLEGFVARFRAKATKARQAQSRLKALERMTRVAAAHVDTPFRFAFPAPQRLPDPLLKLDRAAAGYGETPVLSGVELSLHPGDRLGLLGPNGAGKSTLVRLLAGAAEPVSGRREPAPDLAVGYFAQHQLEQLDLEASPLLHLQRLDPGAREQPLRDFLGGFGFHGDQALAPVGPFSGGEKARLVLALLVYQRPNLLLLDEPTNHLDMDMRHALEMALQGFDGAVVLVSHDRHMLRSVCDDFLLVADGGVAPFDGDLEDYRQWLAERERAAQDGQGTATGDHGAAQRKARRREEAERRRRQKPLRDRVARLEREHEDLERQRAELEQDLADPALYEEGGKARLQELLARQARVERDLARLEGEWLEACEALERDGAGE</sequence>
<dbReference type="Pfam" id="PF00005">
    <property type="entry name" value="ABC_tran"/>
    <property type="match status" value="2"/>
</dbReference>
<accession>A0A1I4P9G2</accession>
<keyword evidence="2" id="KW-0547">Nucleotide-binding</keyword>
<keyword evidence="3 8" id="KW-0067">ATP-binding</keyword>
<evidence type="ECO:0000313" key="9">
    <source>
        <dbReference type="Proteomes" id="UP000199556"/>
    </source>
</evidence>
<dbReference type="PROSITE" id="PS00211">
    <property type="entry name" value="ABC_TRANSPORTER_1"/>
    <property type="match status" value="2"/>
</dbReference>
<dbReference type="Gene3D" id="1.10.287.380">
    <property type="entry name" value="Valyl-tRNA synthetase, C-terminal domain"/>
    <property type="match status" value="1"/>
</dbReference>
<dbReference type="PANTHER" id="PTHR19211">
    <property type="entry name" value="ATP-BINDING TRANSPORT PROTEIN-RELATED"/>
    <property type="match status" value="1"/>
</dbReference>
<protein>
    <recommendedName>
        <fullName evidence="5">Probable ATP-binding protein YheS</fullName>
    </recommendedName>
</protein>
<dbReference type="Gene3D" id="3.40.50.300">
    <property type="entry name" value="P-loop containing nucleotide triphosphate hydrolases"/>
    <property type="match status" value="2"/>
</dbReference>
<feature type="domain" description="ABC transporter" evidence="7">
    <location>
        <begin position="12"/>
        <end position="256"/>
    </location>
</feature>
<dbReference type="InterPro" id="IPR017871">
    <property type="entry name" value="ABC_transporter-like_CS"/>
</dbReference>
<proteinExistence type="inferred from homology"/>
<keyword evidence="9" id="KW-1185">Reference proteome</keyword>
<evidence type="ECO:0000256" key="2">
    <source>
        <dbReference type="ARBA" id="ARBA00022741"/>
    </source>
</evidence>
<dbReference type="GO" id="GO:0016887">
    <property type="term" value="F:ATP hydrolysis activity"/>
    <property type="evidence" value="ECO:0007669"/>
    <property type="project" value="InterPro"/>
</dbReference>
<dbReference type="Pfam" id="PF12848">
    <property type="entry name" value="ABC_tran_Xtn"/>
    <property type="match status" value="1"/>
</dbReference>
<dbReference type="CDD" id="cd03221">
    <property type="entry name" value="ABCF_EF-3"/>
    <property type="match status" value="2"/>
</dbReference>
<evidence type="ECO:0000313" key="8">
    <source>
        <dbReference type="EMBL" id="SFM24428.1"/>
    </source>
</evidence>
<dbReference type="InterPro" id="IPR032524">
    <property type="entry name" value="ABC_tran_C"/>
</dbReference>
<dbReference type="FunFam" id="3.40.50.300:FF:002053">
    <property type="entry name" value="ABC transporter ATP-binding protein"/>
    <property type="match status" value="1"/>
</dbReference>
<evidence type="ECO:0000256" key="4">
    <source>
        <dbReference type="ARBA" id="ARBA00061571"/>
    </source>
</evidence>
<dbReference type="InterPro" id="IPR003439">
    <property type="entry name" value="ABC_transporter-like_ATP-bd"/>
</dbReference>
<evidence type="ECO:0000259" key="7">
    <source>
        <dbReference type="PROSITE" id="PS50893"/>
    </source>
</evidence>
<dbReference type="InterPro" id="IPR032781">
    <property type="entry name" value="ABC_tran_Xtn"/>
</dbReference>
<evidence type="ECO:0000256" key="1">
    <source>
        <dbReference type="ARBA" id="ARBA00022737"/>
    </source>
</evidence>
<dbReference type="SMART" id="SM00382">
    <property type="entry name" value="AAA"/>
    <property type="match status" value="2"/>
</dbReference>
<evidence type="ECO:0000256" key="3">
    <source>
        <dbReference type="ARBA" id="ARBA00022840"/>
    </source>
</evidence>
<dbReference type="PANTHER" id="PTHR19211:SF14">
    <property type="entry name" value="ATP-BINDING CASSETTE SUB-FAMILY F MEMBER 1"/>
    <property type="match status" value="1"/>
</dbReference>
<feature type="domain" description="ABC transporter" evidence="7">
    <location>
        <begin position="323"/>
        <end position="538"/>
    </location>
</feature>
<evidence type="ECO:0000256" key="5">
    <source>
        <dbReference type="ARBA" id="ARBA00069073"/>
    </source>
</evidence>
<dbReference type="STRING" id="195064.SAMN05421721_10194"/>
<evidence type="ECO:0000256" key="6">
    <source>
        <dbReference type="SAM" id="MobiDB-lite"/>
    </source>
</evidence>
<dbReference type="EMBL" id="FOUO01000001">
    <property type="protein sequence ID" value="SFM24428.1"/>
    <property type="molecule type" value="Genomic_DNA"/>
</dbReference>
<comment type="similarity">
    <text evidence="4">Belongs to the ABC transporter superfamily. ABCF family. YheS subfamily.</text>
</comment>
<gene>
    <name evidence="8" type="ORF">SAMN05421721_10194</name>
</gene>
<dbReference type="PROSITE" id="PS50893">
    <property type="entry name" value="ABC_TRANSPORTER_2"/>
    <property type="match status" value="2"/>
</dbReference>
<name>A0A1I4P9G2_ECTMO</name>
<feature type="compositionally biased region" description="Basic and acidic residues" evidence="6">
    <location>
        <begin position="556"/>
        <end position="588"/>
    </location>
</feature>
<dbReference type="Pfam" id="PF16326">
    <property type="entry name" value="ABC_tran_CTD"/>
    <property type="match status" value="1"/>
</dbReference>
<dbReference type="InterPro" id="IPR050611">
    <property type="entry name" value="ABCF"/>
</dbReference>
<dbReference type="InterPro" id="IPR037118">
    <property type="entry name" value="Val-tRNA_synth_C_sf"/>
</dbReference>
<organism evidence="8 9">
    <name type="scientific">Ectothiorhodospira mobilis</name>
    <dbReference type="NCBI Taxonomy" id="195064"/>
    <lineage>
        <taxon>Bacteria</taxon>
        <taxon>Pseudomonadati</taxon>
        <taxon>Pseudomonadota</taxon>
        <taxon>Gammaproteobacteria</taxon>
        <taxon>Chromatiales</taxon>
        <taxon>Ectothiorhodospiraceae</taxon>
        <taxon>Ectothiorhodospira</taxon>
    </lineage>
</organism>
<dbReference type="GO" id="GO:0005524">
    <property type="term" value="F:ATP binding"/>
    <property type="evidence" value="ECO:0007669"/>
    <property type="project" value="UniProtKB-KW"/>
</dbReference>
<feature type="region of interest" description="Disordered" evidence="6">
    <location>
        <begin position="535"/>
        <end position="588"/>
    </location>
</feature>
<dbReference type="InterPro" id="IPR003593">
    <property type="entry name" value="AAA+_ATPase"/>
</dbReference>
<reference evidence="8 9" key="1">
    <citation type="submission" date="2016-10" db="EMBL/GenBank/DDBJ databases">
        <authorList>
            <person name="de Groot N.N."/>
        </authorList>
    </citation>
    <scope>NUCLEOTIDE SEQUENCE [LARGE SCALE GENOMIC DNA]</scope>
    <source>
        <strain evidence="8 9">DSM 4180</strain>
    </source>
</reference>
<dbReference type="AlphaFoldDB" id="A0A1I4P9G2"/>
<keyword evidence="1" id="KW-0677">Repeat</keyword>